<dbReference type="Pfam" id="PF12689">
    <property type="entry name" value="Acid_PPase"/>
    <property type="match status" value="1"/>
</dbReference>
<proteinExistence type="predicted"/>
<dbReference type="SUPFAM" id="SSF56784">
    <property type="entry name" value="HAD-like"/>
    <property type="match status" value="1"/>
</dbReference>
<evidence type="ECO:0000313" key="2">
    <source>
        <dbReference type="Proteomes" id="UP001353858"/>
    </source>
</evidence>
<dbReference type="GO" id="GO:0003993">
    <property type="term" value="F:acid phosphatase activity"/>
    <property type="evidence" value="ECO:0007669"/>
    <property type="project" value="TreeGrafter"/>
</dbReference>
<reference evidence="2" key="1">
    <citation type="submission" date="2023-01" db="EMBL/GenBank/DDBJ databases">
        <title>Key to firefly adult light organ development and bioluminescence: homeobox transcription factors regulate luciferase expression and transportation to peroxisome.</title>
        <authorList>
            <person name="Fu X."/>
        </authorList>
    </citation>
    <scope>NUCLEOTIDE SEQUENCE [LARGE SCALE GENOMIC DNA]</scope>
</reference>
<name>A0AAN7SQ32_9COLE</name>
<dbReference type="SFLD" id="SFLDG01131">
    <property type="entry name" value="C1.5.2:_MDP_Like"/>
    <property type="match status" value="1"/>
</dbReference>
<dbReference type="Proteomes" id="UP001353858">
    <property type="component" value="Unassembled WGS sequence"/>
</dbReference>
<dbReference type="SFLD" id="SFLDG01129">
    <property type="entry name" value="C1.5:_HAD__Beta-PGM__Phosphata"/>
    <property type="match status" value="1"/>
</dbReference>
<gene>
    <name evidence="1" type="ORF">RN001_009841</name>
</gene>
<dbReference type="SFLD" id="SFLDS00003">
    <property type="entry name" value="Haloacid_Dehalogenase"/>
    <property type="match status" value="1"/>
</dbReference>
<dbReference type="InterPro" id="IPR010033">
    <property type="entry name" value="HAD_SF_ppase_IIIC"/>
</dbReference>
<dbReference type="NCBIfam" id="TIGR01685">
    <property type="entry name" value="MDP-1"/>
    <property type="match status" value="1"/>
</dbReference>
<protein>
    <recommendedName>
        <fullName evidence="3">Magnesium-dependent phosphatase 1</fullName>
    </recommendedName>
</protein>
<dbReference type="InterPro" id="IPR035679">
    <property type="entry name" value="MDP-1_euk"/>
</dbReference>
<comment type="caution">
    <text evidence="1">The sequence shown here is derived from an EMBL/GenBank/DDBJ whole genome shotgun (WGS) entry which is preliminary data.</text>
</comment>
<dbReference type="AlphaFoldDB" id="A0AAN7SQ32"/>
<organism evidence="1 2">
    <name type="scientific">Aquatica leii</name>
    <dbReference type="NCBI Taxonomy" id="1421715"/>
    <lineage>
        <taxon>Eukaryota</taxon>
        <taxon>Metazoa</taxon>
        <taxon>Ecdysozoa</taxon>
        <taxon>Arthropoda</taxon>
        <taxon>Hexapoda</taxon>
        <taxon>Insecta</taxon>
        <taxon>Pterygota</taxon>
        <taxon>Neoptera</taxon>
        <taxon>Endopterygota</taxon>
        <taxon>Coleoptera</taxon>
        <taxon>Polyphaga</taxon>
        <taxon>Elateriformia</taxon>
        <taxon>Elateroidea</taxon>
        <taxon>Lampyridae</taxon>
        <taxon>Luciolinae</taxon>
        <taxon>Aquatica</taxon>
    </lineage>
</organism>
<dbReference type="NCBIfam" id="TIGR01681">
    <property type="entry name" value="HAD-SF-IIIC"/>
    <property type="match status" value="1"/>
</dbReference>
<keyword evidence="2" id="KW-1185">Reference proteome</keyword>
<dbReference type="PANTHER" id="PTHR17901">
    <property type="entry name" value="MAGNESIUM-DEPENDENT PHOSPHATASE 1 MDP1"/>
    <property type="match status" value="1"/>
</dbReference>
<evidence type="ECO:0008006" key="3">
    <source>
        <dbReference type="Google" id="ProtNLM"/>
    </source>
</evidence>
<dbReference type="PANTHER" id="PTHR17901:SF14">
    <property type="entry name" value="MAGNESIUM-DEPENDENT PHOSPHATASE 1"/>
    <property type="match status" value="1"/>
</dbReference>
<dbReference type="CDD" id="cd07501">
    <property type="entry name" value="HAD_MDP-1_like"/>
    <property type="match status" value="1"/>
</dbReference>
<sequence>MATVLVVKPKLIVFDLDYTLWPFWVDTHVNPPFRKSSSGSIVDSTGATVKCYKEVPKVLEKLKQDGYILGVASRTSEIRGAMQLIELFGWAKYFTYKEIYPGKKTTHFANFRKQSGIQYKDMLFFDDENRNIKDLKGEGVTSILVQDGVTEKVVENGLKEYAQCC</sequence>
<accession>A0AAN7SQ32</accession>
<dbReference type="InterPro" id="IPR023214">
    <property type="entry name" value="HAD_sf"/>
</dbReference>
<dbReference type="Gene3D" id="3.40.50.1000">
    <property type="entry name" value="HAD superfamily/HAD-like"/>
    <property type="match status" value="1"/>
</dbReference>
<dbReference type="InterPro" id="IPR010036">
    <property type="entry name" value="MDP_1_eu_arc"/>
</dbReference>
<dbReference type="EMBL" id="JARPUR010000004">
    <property type="protein sequence ID" value="KAK4877335.1"/>
    <property type="molecule type" value="Genomic_DNA"/>
</dbReference>
<dbReference type="InterPro" id="IPR036412">
    <property type="entry name" value="HAD-like_sf"/>
</dbReference>
<evidence type="ECO:0000313" key="1">
    <source>
        <dbReference type="EMBL" id="KAK4877335.1"/>
    </source>
</evidence>